<dbReference type="Gene3D" id="1.10.10.60">
    <property type="entry name" value="Homeodomain-like"/>
    <property type="match status" value="2"/>
</dbReference>
<evidence type="ECO:0000313" key="6">
    <source>
        <dbReference type="Proteomes" id="UP000238034"/>
    </source>
</evidence>
<dbReference type="Gene3D" id="2.60.120.280">
    <property type="entry name" value="Regulatory protein AraC"/>
    <property type="match status" value="1"/>
</dbReference>
<dbReference type="PROSITE" id="PS01124">
    <property type="entry name" value="HTH_ARAC_FAMILY_2"/>
    <property type="match status" value="1"/>
</dbReference>
<dbReference type="RefSeq" id="WP_106290532.1">
    <property type="nucleotide sequence ID" value="NZ_PVTH01000001.1"/>
</dbReference>
<name>A0A2T0UBD9_9SPHI</name>
<dbReference type="InterPro" id="IPR018062">
    <property type="entry name" value="HTH_AraC-typ_CS"/>
</dbReference>
<dbReference type="SUPFAM" id="SSF51215">
    <property type="entry name" value="Regulatory protein AraC"/>
    <property type="match status" value="1"/>
</dbReference>
<dbReference type="EMBL" id="PVTH01000001">
    <property type="protein sequence ID" value="PRY55255.1"/>
    <property type="molecule type" value="Genomic_DNA"/>
</dbReference>
<dbReference type="Pfam" id="PF12833">
    <property type="entry name" value="HTH_18"/>
    <property type="match status" value="1"/>
</dbReference>
<dbReference type="InterPro" id="IPR003313">
    <property type="entry name" value="AraC-bd"/>
</dbReference>
<gene>
    <name evidence="5" type="ORF">B0I27_101224</name>
</gene>
<dbReference type="Proteomes" id="UP000238034">
    <property type="component" value="Unassembled WGS sequence"/>
</dbReference>
<dbReference type="PANTHER" id="PTHR43280:SF30">
    <property type="entry name" value="MMSAB OPERON REGULATORY PROTEIN"/>
    <property type="match status" value="1"/>
</dbReference>
<keyword evidence="3" id="KW-0804">Transcription</keyword>
<keyword evidence="1" id="KW-0805">Transcription regulation</keyword>
<dbReference type="InterPro" id="IPR009057">
    <property type="entry name" value="Homeodomain-like_sf"/>
</dbReference>
<evidence type="ECO:0000259" key="4">
    <source>
        <dbReference type="PROSITE" id="PS01124"/>
    </source>
</evidence>
<evidence type="ECO:0000256" key="2">
    <source>
        <dbReference type="ARBA" id="ARBA00023125"/>
    </source>
</evidence>
<dbReference type="AlphaFoldDB" id="A0A2T0UBD9"/>
<dbReference type="InterPro" id="IPR037923">
    <property type="entry name" value="HTH-like"/>
</dbReference>
<dbReference type="GO" id="GO:0003700">
    <property type="term" value="F:DNA-binding transcription factor activity"/>
    <property type="evidence" value="ECO:0007669"/>
    <property type="project" value="InterPro"/>
</dbReference>
<dbReference type="SMART" id="SM00342">
    <property type="entry name" value="HTH_ARAC"/>
    <property type="match status" value="1"/>
</dbReference>
<organism evidence="5 6">
    <name type="scientific">Arcticibacter pallidicorallinus</name>
    <dbReference type="NCBI Taxonomy" id="1259464"/>
    <lineage>
        <taxon>Bacteria</taxon>
        <taxon>Pseudomonadati</taxon>
        <taxon>Bacteroidota</taxon>
        <taxon>Sphingobacteriia</taxon>
        <taxon>Sphingobacteriales</taxon>
        <taxon>Sphingobacteriaceae</taxon>
        <taxon>Arcticibacter</taxon>
    </lineage>
</organism>
<dbReference type="PRINTS" id="PR00032">
    <property type="entry name" value="HTHARAC"/>
</dbReference>
<proteinExistence type="predicted"/>
<dbReference type="PROSITE" id="PS00041">
    <property type="entry name" value="HTH_ARAC_FAMILY_1"/>
    <property type="match status" value="1"/>
</dbReference>
<dbReference type="InterPro" id="IPR018060">
    <property type="entry name" value="HTH_AraC"/>
</dbReference>
<reference evidence="5 6" key="1">
    <citation type="submission" date="2018-03" db="EMBL/GenBank/DDBJ databases">
        <title>Genomic Encyclopedia of Type Strains, Phase III (KMG-III): the genomes of soil and plant-associated and newly described type strains.</title>
        <authorList>
            <person name="Whitman W."/>
        </authorList>
    </citation>
    <scope>NUCLEOTIDE SEQUENCE [LARGE SCALE GENOMIC DNA]</scope>
    <source>
        <strain evidence="5 6">CGMCC 1.9313</strain>
    </source>
</reference>
<sequence length="295" mass="34451">MKSAQKKIKDGFVGQKMIVLPPNIRRNILKNDLISRFHVVASGYFPHAAYHDRERKSGCSEYILLYCTAGTGTVSIGDKTVELGPNHFVILPKDLAHHYKSSLVDPWTIYWLHFIGEYADHLFQKYAELQQEPVFLAYDANRIENFERIFSMMENSFEERNLEIVNIKYLEFISSLLYPREVDLLTPPGDKISRSIQFMKKNPRALYSVQELASQQNLSVTHYSRLFRAKTGSSPNQYFMEIKVQSACQYLYFTDKSIKEICRELGFGDPFYFSRFFKKLMGVSPVHYRNQNKMN</sequence>
<evidence type="ECO:0000313" key="5">
    <source>
        <dbReference type="EMBL" id="PRY55255.1"/>
    </source>
</evidence>
<keyword evidence="6" id="KW-1185">Reference proteome</keyword>
<dbReference type="GO" id="GO:0043565">
    <property type="term" value="F:sequence-specific DNA binding"/>
    <property type="evidence" value="ECO:0007669"/>
    <property type="project" value="InterPro"/>
</dbReference>
<feature type="domain" description="HTH araC/xylS-type" evidence="4">
    <location>
        <begin position="193"/>
        <end position="291"/>
    </location>
</feature>
<dbReference type="OrthoDB" id="9813413at2"/>
<evidence type="ECO:0000256" key="3">
    <source>
        <dbReference type="ARBA" id="ARBA00023163"/>
    </source>
</evidence>
<dbReference type="PANTHER" id="PTHR43280">
    <property type="entry name" value="ARAC-FAMILY TRANSCRIPTIONAL REGULATOR"/>
    <property type="match status" value="1"/>
</dbReference>
<comment type="caution">
    <text evidence="5">The sequence shown here is derived from an EMBL/GenBank/DDBJ whole genome shotgun (WGS) entry which is preliminary data.</text>
</comment>
<dbReference type="InterPro" id="IPR020449">
    <property type="entry name" value="Tscrpt_reg_AraC-type_HTH"/>
</dbReference>
<protein>
    <submittedName>
        <fullName evidence="5">AraC-like DNA-binding protein</fullName>
    </submittedName>
</protein>
<dbReference type="SUPFAM" id="SSF46689">
    <property type="entry name" value="Homeodomain-like"/>
    <property type="match status" value="2"/>
</dbReference>
<dbReference type="CDD" id="cd06986">
    <property type="entry name" value="cupin_MmsR-like_N"/>
    <property type="match status" value="1"/>
</dbReference>
<keyword evidence="2 5" id="KW-0238">DNA-binding</keyword>
<evidence type="ECO:0000256" key="1">
    <source>
        <dbReference type="ARBA" id="ARBA00023015"/>
    </source>
</evidence>
<dbReference type="Pfam" id="PF02311">
    <property type="entry name" value="AraC_binding"/>
    <property type="match status" value="1"/>
</dbReference>
<accession>A0A2T0UBD9</accession>